<dbReference type="SUPFAM" id="SSF140459">
    <property type="entry name" value="PE/PPE dimer-like"/>
    <property type="match status" value="1"/>
</dbReference>
<feature type="compositionally biased region" description="Low complexity" evidence="2">
    <location>
        <begin position="248"/>
        <end position="261"/>
    </location>
</feature>
<evidence type="ECO:0000313" key="4">
    <source>
        <dbReference type="EMBL" id="MEU1956351.1"/>
    </source>
</evidence>
<evidence type="ECO:0000256" key="1">
    <source>
        <dbReference type="ARBA" id="ARBA00010652"/>
    </source>
</evidence>
<evidence type="ECO:0000259" key="3">
    <source>
        <dbReference type="Pfam" id="PF00823"/>
    </source>
</evidence>
<feature type="compositionally biased region" description="Polar residues" evidence="2">
    <location>
        <begin position="284"/>
        <end position="302"/>
    </location>
</feature>
<dbReference type="Proteomes" id="UP001550628">
    <property type="component" value="Unassembled WGS sequence"/>
</dbReference>
<evidence type="ECO:0000256" key="2">
    <source>
        <dbReference type="SAM" id="MobiDB-lite"/>
    </source>
</evidence>
<comment type="similarity">
    <text evidence="1">Belongs to the mycobacterial PPE family.</text>
</comment>
<feature type="compositionally biased region" description="Low complexity" evidence="2">
    <location>
        <begin position="303"/>
        <end position="326"/>
    </location>
</feature>
<dbReference type="InterPro" id="IPR038332">
    <property type="entry name" value="PPE_sf"/>
</dbReference>
<sequence length="470" mass="47487">MPFFEYFALEPLQNRDLIDSGAGAAPLTNASRAYSAIDSALESTAANTDGLIRNMGVAWPRGVSSQRAQAAFGKHNEWVRQQAGNASKIAQLADQGAHLHNSALGAMPSRFEIEAAIAQLAASAALMTTSGTVASAGAGPASAAALLVFAGASAWHAMAEIEYNRLKIQAAATMMGYEIGALGLLVNLVGVAGSFTPPPPIVLPSAGSAPPVGHDAVAPLQDLITKGPDSSYYPGNKPTTTDTGQHTGNGSDSAGDSNSGGSDSGGSDPGSGGDGTDPGPSGPEQQSLTDPQQAIGSESGLDSGSTGYGTESSYSSPLPGVSSGSSTLAALGGGGALAGFGLARGGIGSMAGAATGFRLPGNWNPASGTAFGASNPAASSAAPARGAARRVSAPTARMRRRRREEETRTGKVFTPGEQFEVPELERPPVIGVIEYEDDEPDTELLVDSSLVGVLDRLDEENESENGYNAR</sequence>
<protein>
    <submittedName>
        <fullName evidence="4">PPE domain-containing protein</fullName>
    </submittedName>
</protein>
<feature type="region of interest" description="Disordered" evidence="2">
    <location>
        <begin position="224"/>
        <end position="326"/>
    </location>
</feature>
<feature type="domain" description="PPE" evidence="3">
    <location>
        <begin position="6"/>
        <end position="181"/>
    </location>
</feature>
<dbReference type="EMBL" id="JBEYBF010000036">
    <property type="protein sequence ID" value="MEU1956351.1"/>
    <property type="molecule type" value="Genomic_DNA"/>
</dbReference>
<dbReference type="RefSeq" id="WP_356959601.1">
    <property type="nucleotide sequence ID" value="NZ_JBEYBD010000031.1"/>
</dbReference>
<dbReference type="InterPro" id="IPR000030">
    <property type="entry name" value="PPE_dom"/>
</dbReference>
<gene>
    <name evidence="4" type="ORF">ABZ510_31460</name>
</gene>
<feature type="region of interest" description="Disordered" evidence="2">
    <location>
        <begin position="361"/>
        <end position="411"/>
    </location>
</feature>
<reference evidence="4 5" key="1">
    <citation type="submission" date="2024-06" db="EMBL/GenBank/DDBJ databases">
        <title>The Natural Products Discovery Center: Release of the First 8490 Sequenced Strains for Exploring Actinobacteria Biosynthetic Diversity.</title>
        <authorList>
            <person name="Kalkreuter E."/>
            <person name="Kautsar S.A."/>
            <person name="Yang D."/>
            <person name="Bader C.D."/>
            <person name="Teijaro C.N."/>
            <person name="Fluegel L."/>
            <person name="Davis C.M."/>
            <person name="Simpson J.R."/>
            <person name="Lauterbach L."/>
            <person name="Steele A.D."/>
            <person name="Gui C."/>
            <person name="Meng S."/>
            <person name="Li G."/>
            <person name="Viehrig K."/>
            <person name="Ye F."/>
            <person name="Su P."/>
            <person name="Kiefer A.F."/>
            <person name="Nichols A."/>
            <person name="Cepeda A.J."/>
            <person name="Yan W."/>
            <person name="Fan B."/>
            <person name="Jiang Y."/>
            <person name="Adhikari A."/>
            <person name="Zheng C.-J."/>
            <person name="Schuster L."/>
            <person name="Cowan T.M."/>
            <person name="Smanski M.J."/>
            <person name="Chevrette M.G."/>
            <person name="De Carvalho L.P.S."/>
            <person name="Shen B."/>
        </authorList>
    </citation>
    <scope>NUCLEOTIDE SEQUENCE [LARGE SCALE GENOMIC DNA]</scope>
    <source>
        <strain evidence="4 5">NPDC019708</strain>
    </source>
</reference>
<comment type="caution">
    <text evidence="4">The sequence shown here is derived from an EMBL/GenBank/DDBJ whole genome shotgun (WGS) entry which is preliminary data.</text>
</comment>
<dbReference type="Gene3D" id="1.20.1260.20">
    <property type="entry name" value="PPE superfamily"/>
    <property type="match status" value="1"/>
</dbReference>
<accession>A0ABV2WZS3</accession>
<feature type="compositionally biased region" description="Low complexity" evidence="2">
    <location>
        <begin position="373"/>
        <end position="396"/>
    </location>
</feature>
<feature type="compositionally biased region" description="Polar residues" evidence="2">
    <location>
        <begin position="237"/>
        <end position="246"/>
    </location>
</feature>
<name>A0ABV2WZS3_9NOCA</name>
<feature type="compositionally biased region" description="Gly residues" evidence="2">
    <location>
        <begin position="262"/>
        <end position="276"/>
    </location>
</feature>
<proteinExistence type="inferred from homology"/>
<dbReference type="Pfam" id="PF00823">
    <property type="entry name" value="PPE"/>
    <property type="match status" value="1"/>
</dbReference>
<evidence type="ECO:0000313" key="5">
    <source>
        <dbReference type="Proteomes" id="UP001550628"/>
    </source>
</evidence>
<organism evidence="4 5">
    <name type="scientific">Nocardia rhamnosiphila</name>
    <dbReference type="NCBI Taxonomy" id="426716"/>
    <lineage>
        <taxon>Bacteria</taxon>
        <taxon>Bacillati</taxon>
        <taxon>Actinomycetota</taxon>
        <taxon>Actinomycetes</taxon>
        <taxon>Mycobacteriales</taxon>
        <taxon>Nocardiaceae</taxon>
        <taxon>Nocardia</taxon>
    </lineage>
</organism>
<keyword evidence="5" id="KW-1185">Reference proteome</keyword>